<evidence type="ECO:0000313" key="2">
    <source>
        <dbReference type="Proteomes" id="UP000078250"/>
    </source>
</evidence>
<keyword evidence="2" id="KW-1185">Reference proteome</keyword>
<dbReference type="RefSeq" id="WP_064719084.1">
    <property type="nucleotide sequence ID" value="NZ_LXEV01000016.1"/>
</dbReference>
<protein>
    <submittedName>
        <fullName evidence="1">Uncharacterized protein</fullName>
    </submittedName>
</protein>
<comment type="caution">
    <text evidence="1">The sequence shown here is derived from an EMBL/GenBank/DDBJ whole genome shotgun (WGS) entry which is preliminary data.</text>
</comment>
<sequence length="369" mass="42436">MSSINEVSKKPLSINNKIVSIGKRIKLSISSLSIKVRNTINEFIHHNRYDSKVNFDSKATFSKAGKLIVSNKEKSNIDNEMKESNIVNSKSESLKINKLIISDEEKNNVDNEMMESNIINSKSESLKINKLIISDEERNNIDNEMNGSKIIKFESEFLKLEIKKEMPEYNLTDEKKIVLNKGQSVLEFIELPNKDLIPIDEAINALHSCKQDSLLKSKMLLIDYITDMQFKPLMNNNVELLEKSNSNYLKEIEFDDTRYESVIFHPYEISGYDEKGASTLSNLNNDDTPIESNDNKVQFHSNEKELAIERDKFKSFLIETTKDISLLDRLSNGKNSYGYTFLAKVSNFLEDYNGIKSKENSNYFNKKSI</sequence>
<organism evidence="1 2">
    <name type="scientific">Proteus hauseri ATCC 700826</name>
    <dbReference type="NCBI Taxonomy" id="1354271"/>
    <lineage>
        <taxon>Bacteria</taxon>
        <taxon>Pseudomonadati</taxon>
        <taxon>Pseudomonadota</taxon>
        <taxon>Gammaproteobacteria</taxon>
        <taxon>Enterobacterales</taxon>
        <taxon>Morganellaceae</taxon>
        <taxon>Proteus</taxon>
    </lineage>
</organism>
<dbReference type="EMBL" id="LXEV01000016">
    <property type="protein sequence ID" value="OAT48612.1"/>
    <property type="molecule type" value="Genomic_DNA"/>
</dbReference>
<evidence type="ECO:0000313" key="1">
    <source>
        <dbReference type="EMBL" id="OAT48612.1"/>
    </source>
</evidence>
<name>A0AAJ3HUX7_PROHU</name>
<accession>A0AAJ3HUX7</accession>
<dbReference type="AlphaFoldDB" id="A0AAJ3HUX7"/>
<dbReference type="Proteomes" id="UP000078250">
    <property type="component" value="Unassembled WGS sequence"/>
</dbReference>
<proteinExistence type="predicted"/>
<gene>
    <name evidence="1" type="ORF">M997_1074</name>
</gene>
<reference evidence="1 2" key="1">
    <citation type="submission" date="2016-04" db="EMBL/GenBank/DDBJ databases">
        <title>ATOL: Assembling a taxonomically balanced genome-scale reconstruction of the evolutionary history of the Enterobacteriaceae.</title>
        <authorList>
            <person name="Plunkett G.III."/>
            <person name="Neeno-Eckwall E.C."/>
            <person name="Glasner J.D."/>
            <person name="Perna N.T."/>
        </authorList>
    </citation>
    <scope>NUCLEOTIDE SEQUENCE [LARGE SCALE GENOMIC DNA]</scope>
    <source>
        <strain evidence="1 2">ATCC 700826</strain>
    </source>
</reference>